<dbReference type="Pfam" id="PF11167">
    <property type="entry name" value="DUF2953"/>
    <property type="match status" value="1"/>
</dbReference>
<dbReference type="InterPro" id="IPR021338">
    <property type="entry name" value="DUF2953"/>
</dbReference>
<sequence length="306" mass="35158">MLHILWLIIKCILILLGILVALFLLALALVLFCPLCYQGKAQKDSSKTAVYGKLTWLFCAISLEISYKNREGSAFTVRLLGIPADKWKAYFGKLHPRKKKSSLPSDREELSPAEKTGIEFREDTQTKDSGKKKETAWKHDGPSSSDNEKRRWGLTEKIKGVFSKIKHSLLSGWRALKKFLKAARSLCEKTQQLKEFLKDERTRSAIQLIWKNLRRLLRQIWPRKITGYVHFGLENPAATGQLLGLLGVTCPIHKNKISVFPDFEREIFEGELYARGRIYGVVLAAIAWELYRNRDLRTVIQKMRKG</sequence>
<evidence type="ECO:0000313" key="4">
    <source>
        <dbReference type="Proteomes" id="UP000003100"/>
    </source>
</evidence>
<evidence type="ECO:0000313" key="3">
    <source>
        <dbReference type="EMBL" id="EEG50627.1"/>
    </source>
</evidence>
<reference evidence="3 4" key="1">
    <citation type="submission" date="2009-01" db="EMBL/GenBank/DDBJ databases">
        <authorList>
            <person name="Fulton L."/>
            <person name="Clifton S."/>
            <person name="Fulton B."/>
            <person name="Xu J."/>
            <person name="Minx P."/>
            <person name="Pepin K.H."/>
            <person name="Johnson M."/>
            <person name="Bhonagiri V."/>
            <person name="Nash W.E."/>
            <person name="Mardis E.R."/>
            <person name="Wilson R.K."/>
        </authorList>
    </citation>
    <scope>NUCLEOTIDE SEQUENCE [LARGE SCALE GENOMIC DNA]</scope>
    <source>
        <strain evidence="4">DSM 10507 / JCM 14656 / S5a33</strain>
    </source>
</reference>
<dbReference type="Proteomes" id="UP000003100">
    <property type="component" value="Unassembled WGS sequence"/>
</dbReference>
<evidence type="ECO:0000256" key="1">
    <source>
        <dbReference type="SAM" id="MobiDB-lite"/>
    </source>
</evidence>
<gene>
    <name evidence="3" type="ORF">RUMHYD_00503</name>
</gene>
<evidence type="ECO:0008006" key="5">
    <source>
        <dbReference type="Google" id="ProtNLM"/>
    </source>
</evidence>
<keyword evidence="4" id="KW-1185">Reference proteome</keyword>
<proteinExistence type="predicted"/>
<feature type="transmembrane region" description="Helical" evidence="2">
    <location>
        <begin position="6"/>
        <end position="37"/>
    </location>
</feature>
<comment type="caution">
    <text evidence="3">The sequence shown here is derived from an EMBL/GenBank/DDBJ whole genome shotgun (WGS) entry which is preliminary data.</text>
</comment>
<accession>C0CI39</accession>
<keyword evidence="2" id="KW-1133">Transmembrane helix</keyword>
<keyword evidence="2" id="KW-0472">Membrane</keyword>
<dbReference type="PATRIC" id="fig|476272.21.peg.3508"/>
<dbReference type="RefSeq" id="WP_005945755.1">
    <property type="nucleotide sequence ID" value="NZ_CP136423.1"/>
</dbReference>
<protein>
    <recommendedName>
        <fullName evidence="5">DUF2953 domain-containing protein</fullName>
    </recommendedName>
</protein>
<dbReference type="GeneID" id="86821748"/>
<feature type="compositionally biased region" description="Basic and acidic residues" evidence="1">
    <location>
        <begin position="105"/>
        <end position="150"/>
    </location>
</feature>
<feature type="region of interest" description="Disordered" evidence="1">
    <location>
        <begin position="97"/>
        <end position="150"/>
    </location>
</feature>
<dbReference type="EMBL" id="ACBZ01000017">
    <property type="protein sequence ID" value="EEG50627.1"/>
    <property type="molecule type" value="Genomic_DNA"/>
</dbReference>
<organism evidence="3 4">
    <name type="scientific">Blautia hydrogenotrophica (strain DSM 10507 / JCM 14656 / S5a33)</name>
    <name type="common">Ruminococcus hydrogenotrophicus</name>
    <dbReference type="NCBI Taxonomy" id="476272"/>
    <lineage>
        <taxon>Bacteria</taxon>
        <taxon>Bacillati</taxon>
        <taxon>Bacillota</taxon>
        <taxon>Clostridia</taxon>
        <taxon>Lachnospirales</taxon>
        <taxon>Lachnospiraceae</taxon>
        <taxon>Blautia</taxon>
    </lineage>
</organism>
<dbReference type="AlphaFoldDB" id="C0CI39"/>
<evidence type="ECO:0000256" key="2">
    <source>
        <dbReference type="SAM" id="Phobius"/>
    </source>
</evidence>
<keyword evidence="2" id="KW-0812">Transmembrane</keyword>
<dbReference type="HOGENOM" id="CLU_050652_0_0_9"/>
<name>C0CI39_BLAHS</name>
<reference evidence="3 4" key="2">
    <citation type="submission" date="2009-02" db="EMBL/GenBank/DDBJ databases">
        <title>Draft genome sequence of Blautia hydrogenotrophica DSM 10507 (Ruminococcus hydrogenotrophicus DSM 10507).</title>
        <authorList>
            <person name="Sudarsanam P."/>
            <person name="Ley R."/>
            <person name="Guruge J."/>
            <person name="Turnbaugh P.J."/>
            <person name="Mahowald M."/>
            <person name="Liep D."/>
            <person name="Gordon J."/>
        </authorList>
    </citation>
    <scope>NUCLEOTIDE SEQUENCE [LARGE SCALE GENOMIC DNA]</scope>
    <source>
        <strain evidence="4">DSM 10507 / JCM 14656 / S5a33</strain>
    </source>
</reference>
<dbReference type="eggNOG" id="ENOG5032YW0">
    <property type="taxonomic scope" value="Bacteria"/>
</dbReference>